<comment type="caution">
    <text evidence="2">The sequence shown here is derived from an EMBL/GenBank/DDBJ whole genome shotgun (WGS) entry which is preliminary data.</text>
</comment>
<dbReference type="EMBL" id="LZZM01000098">
    <property type="protein sequence ID" value="OOM79781.1"/>
    <property type="molecule type" value="Genomic_DNA"/>
</dbReference>
<keyword evidence="1" id="KW-0812">Transmembrane</keyword>
<sequence length="46" mass="5479">MKRFISTLINSRDLKRTIILSVTIVLALIVYFFYSLSDMPFVYNQF</sequence>
<keyword evidence="1" id="KW-1133">Transmembrane helix</keyword>
<accession>A0A1S8TPV0</accession>
<proteinExistence type="predicted"/>
<gene>
    <name evidence="2" type="ORF">CLPUN_14620</name>
</gene>
<feature type="transmembrane region" description="Helical" evidence="1">
    <location>
        <begin position="18"/>
        <end position="36"/>
    </location>
</feature>
<name>A0A1S8TPV0_9CLOT</name>
<evidence type="ECO:0000256" key="1">
    <source>
        <dbReference type="SAM" id="Phobius"/>
    </source>
</evidence>
<organism evidence="2 3">
    <name type="scientific">Clostridium puniceum</name>
    <dbReference type="NCBI Taxonomy" id="29367"/>
    <lineage>
        <taxon>Bacteria</taxon>
        <taxon>Bacillati</taxon>
        <taxon>Bacillota</taxon>
        <taxon>Clostridia</taxon>
        <taxon>Eubacteriales</taxon>
        <taxon>Clostridiaceae</taxon>
        <taxon>Clostridium</taxon>
    </lineage>
</organism>
<dbReference type="AlphaFoldDB" id="A0A1S8TPV0"/>
<keyword evidence="1" id="KW-0472">Membrane</keyword>
<protein>
    <submittedName>
        <fullName evidence="2">Uncharacterized protein</fullName>
    </submittedName>
</protein>
<evidence type="ECO:0000313" key="2">
    <source>
        <dbReference type="EMBL" id="OOM79781.1"/>
    </source>
</evidence>
<dbReference type="Proteomes" id="UP000190890">
    <property type="component" value="Unassembled WGS sequence"/>
</dbReference>
<evidence type="ECO:0000313" key="3">
    <source>
        <dbReference type="Proteomes" id="UP000190890"/>
    </source>
</evidence>
<keyword evidence="3" id="KW-1185">Reference proteome</keyword>
<reference evidence="2 3" key="1">
    <citation type="submission" date="2016-05" db="EMBL/GenBank/DDBJ databases">
        <title>Microbial solvent formation.</title>
        <authorList>
            <person name="Poehlein A."/>
            <person name="Montoya Solano J.D."/>
            <person name="Flitsch S."/>
            <person name="Krabben P."/>
            <person name="Duerre P."/>
            <person name="Daniel R."/>
        </authorList>
    </citation>
    <scope>NUCLEOTIDE SEQUENCE [LARGE SCALE GENOMIC DNA]</scope>
    <source>
        <strain evidence="2 3">DSM 2619</strain>
    </source>
</reference>